<name>R9ZYB8_9CAUD</name>
<dbReference type="Proteomes" id="UP000014731">
    <property type="component" value="Segment"/>
</dbReference>
<keyword evidence="1" id="KW-0812">Transmembrane</keyword>
<proteinExistence type="predicted"/>
<feature type="transmembrane region" description="Helical" evidence="1">
    <location>
        <begin position="35"/>
        <end position="57"/>
    </location>
</feature>
<reference evidence="2 3" key="1">
    <citation type="journal article" date="2013" name="Proc. Natl. Acad. Sci. U.S.A.">
        <title>Twelve previously unknown phage genera are ubiquitous in global oceans.</title>
        <authorList>
            <person name="Holmfeldt K."/>
            <person name="Solonenko N."/>
            <person name="Shah M."/>
            <person name="Corrier K."/>
            <person name="Riemann L."/>
            <person name="Verberkmoes N.C."/>
            <person name="Sullivan M.B."/>
        </authorList>
    </citation>
    <scope>NUCLEOTIDE SEQUENCE [LARGE SCALE GENOMIC DNA]</scope>
    <source>
        <strain evidence="2">Phi19:3</strain>
    </source>
</reference>
<reference evidence="3" key="2">
    <citation type="submission" date="2013-03" db="EMBL/GenBank/DDBJ databases">
        <title>The Cellulophaga phages: a novel, diverse, and globally ubiquitous model system.</title>
        <authorList>
            <person name="Holmfeldt K."/>
            <person name="Solonenko N."/>
            <person name="Shah M."/>
            <person name="Corrier K."/>
            <person name="Riemann L."/>
            <person name="VerBerkmoes N.C."/>
            <person name="Sullivan M.B."/>
        </authorList>
    </citation>
    <scope>NUCLEOTIDE SEQUENCE [LARGE SCALE GENOMIC DNA]</scope>
</reference>
<evidence type="ECO:0000313" key="2">
    <source>
        <dbReference type="EMBL" id="AGO47500.1"/>
    </source>
</evidence>
<keyword evidence="3" id="KW-1185">Reference proteome</keyword>
<dbReference type="OrthoDB" id="12237at10239"/>
<organism evidence="2 3">
    <name type="scientific">Cellulophaga phage phi19:3</name>
    <dbReference type="NCBI Taxonomy" id="1327971"/>
    <lineage>
        <taxon>Viruses</taxon>
        <taxon>Duplodnaviria</taxon>
        <taxon>Heunggongvirae</taxon>
        <taxon>Uroviricota</taxon>
        <taxon>Caudoviricetes</taxon>
        <taxon>Pachyviridae</taxon>
        <taxon>Baltivirus</taxon>
        <taxon>Baltivirus phi19tres</taxon>
    </lineage>
</organism>
<evidence type="ECO:0000256" key="1">
    <source>
        <dbReference type="SAM" id="Phobius"/>
    </source>
</evidence>
<evidence type="ECO:0000313" key="3">
    <source>
        <dbReference type="Proteomes" id="UP000014731"/>
    </source>
</evidence>
<gene>
    <name evidence="2" type="ORF">Phi19:3_gp096</name>
</gene>
<accession>R9ZYB8</accession>
<feature type="transmembrane region" description="Helical" evidence="1">
    <location>
        <begin position="77"/>
        <end position="94"/>
    </location>
</feature>
<feature type="transmembrane region" description="Helical" evidence="1">
    <location>
        <begin position="134"/>
        <end position="154"/>
    </location>
</feature>
<sequence length="176" mass="19348">MEILNIEIMKVSGIIAFILAIVMTIISKAPSFSQLALTLYTPLLDGFLFCIALAFLIRSKDALNRNDVILWKCETKYFDILSCVFFGLILITPVTHTEEFIQIAHMIATGMAILISYTALVAQQTDRMMKSGSILGVVVGGVGFLIGFLTPYYSTGEGELIASLPLAVHIFFTKTK</sequence>
<protein>
    <submittedName>
        <fullName evidence="2">Uncharacterized protein</fullName>
    </submittedName>
</protein>
<keyword evidence="1" id="KW-0472">Membrane</keyword>
<dbReference type="RefSeq" id="YP_008240881.1">
    <property type="nucleotide sequence ID" value="NC_021789.1"/>
</dbReference>
<dbReference type="GeneID" id="16880993"/>
<feature type="transmembrane region" description="Helical" evidence="1">
    <location>
        <begin position="12"/>
        <end position="29"/>
    </location>
</feature>
<dbReference type="KEGG" id="vg:16880993"/>
<keyword evidence="1" id="KW-1133">Transmembrane helix</keyword>
<dbReference type="EMBL" id="KC821608">
    <property type="protein sequence ID" value="AGO47500.1"/>
    <property type="molecule type" value="Genomic_DNA"/>
</dbReference>
<feature type="transmembrane region" description="Helical" evidence="1">
    <location>
        <begin position="100"/>
        <end position="122"/>
    </location>
</feature>